<proteinExistence type="predicted"/>
<dbReference type="AlphaFoldDB" id="A0AA36CJ80"/>
<evidence type="ECO:0000313" key="2">
    <source>
        <dbReference type="EMBL" id="CAJ0570035.1"/>
    </source>
</evidence>
<reference evidence="2" key="1">
    <citation type="submission" date="2023-06" db="EMBL/GenBank/DDBJ databases">
        <authorList>
            <person name="Delattre M."/>
        </authorList>
    </citation>
    <scope>NUCLEOTIDE SEQUENCE</scope>
    <source>
        <strain evidence="2">AF72</strain>
    </source>
</reference>
<accession>A0AA36CJ80</accession>
<dbReference type="Proteomes" id="UP001177023">
    <property type="component" value="Unassembled WGS sequence"/>
</dbReference>
<dbReference type="EMBL" id="CATQJA010002220">
    <property type="protein sequence ID" value="CAJ0570035.1"/>
    <property type="molecule type" value="Genomic_DNA"/>
</dbReference>
<feature type="compositionally biased region" description="Polar residues" evidence="1">
    <location>
        <begin position="1"/>
        <end position="10"/>
    </location>
</feature>
<feature type="region of interest" description="Disordered" evidence="1">
    <location>
        <begin position="1"/>
        <end position="59"/>
    </location>
</feature>
<name>A0AA36CJ80_9BILA</name>
<comment type="caution">
    <text evidence="2">The sequence shown here is derived from an EMBL/GenBank/DDBJ whole genome shotgun (WGS) entry which is preliminary data.</text>
</comment>
<feature type="non-terminal residue" evidence="2">
    <location>
        <position position="1"/>
    </location>
</feature>
<sequence>MPLGQIQQQEMPRDDSFRTKKQEQWAREKESEQPEWFPFVGNESPGCGNPNRRHEARDYCTPSPGRLVIARAQPNPRGNIDPHFCAKQLNRALLAFHSPALISARAPKGINLRLNLPQAVKRVMGIWARLPPPSALGPEALVIVGWVHTYTSDGRLE</sequence>
<protein>
    <submittedName>
        <fullName evidence="2">Uncharacterized protein</fullName>
    </submittedName>
</protein>
<feature type="compositionally biased region" description="Basic and acidic residues" evidence="1">
    <location>
        <begin position="11"/>
        <end position="32"/>
    </location>
</feature>
<evidence type="ECO:0000313" key="3">
    <source>
        <dbReference type="Proteomes" id="UP001177023"/>
    </source>
</evidence>
<organism evidence="2 3">
    <name type="scientific">Mesorhabditis spiculigera</name>
    <dbReference type="NCBI Taxonomy" id="96644"/>
    <lineage>
        <taxon>Eukaryota</taxon>
        <taxon>Metazoa</taxon>
        <taxon>Ecdysozoa</taxon>
        <taxon>Nematoda</taxon>
        <taxon>Chromadorea</taxon>
        <taxon>Rhabditida</taxon>
        <taxon>Rhabditina</taxon>
        <taxon>Rhabditomorpha</taxon>
        <taxon>Rhabditoidea</taxon>
        <taxon>Rhabditidae</taxon>
        <taxon>Mesorhabditinae</taxon>
        <taxon>Mesorhabditis</taxon>
    </lineage>
</organism>
<gene>
    <name evidence="2" type="ORF">MSPICULIGERA_LOCUS8488</name>
</gene>
<evidence type="ECO:0000256" key="1">
    <source>
        <dbReference type="SAM" id="MobiDB-lite"/>
    </source>
</evidence>
<keyword evidence="3" id="KW-1185">Reference proteome</keyword>